<dbReference type="PROSITE" id="PS51186">
    <property type="entry name" value="GNAT"/>
    <property type="match status" value="1"/>
</dbReference>
<dbReference type="SUPFAM" id="SSF55729">
    <property type="entry name" value="Acyl-CoA N-acyltransferases (Nat)"/>
    <property type="match status" value="1"/>
</dbReference>
<feature type="binding site" evidence="4">
    <location>
        <begin position="60"/>
        <end position="62"/>
    </location>
    <ligand>
        <name>acetyl-CoA</name>
        <dbReference type="ChEBI" id="CHEBI:57288"/>
        <label>1</label>
    </ligand>
</feature>
<gene>
    <name evidence="4 6" type="primary">mshD</name>
    <name evidence="6" type="ORF">V6R90_08155</name>
</gene>
<evidence type="ECO:0000313" key="7">
    <source>
        <dbReference type="Proteomes" id="UP001482520"/>
    </source>
</evidence>
<dbReference type="PIRSF" id="PIRSF021524">
    <property type="entry name" value="MSH_acetyltransferase"/>
    <property type="match status" value="1"/>
</dbReference>
<dbReference type="Pfam" id="PF00583">
    <property type="entry name" value="Acetyltransf_1"/>
    <property type="match status" value="1"/>
</dbReference>
<keyword evidence="3 4" id="KW-0012">Acyltransferase</keyword>
<protein>
    <recommendedName>
        <fullName evidence="4">Mycothiol acetyltransferase</fullName>
        <shortName evidence="4">MSH acetyltransferase</shortName>
        <ecNumber evidence="4">2.3.1.189</ecNumber>
    </recommendedName>
    <alternativeName>
        <fullName evidence="4">Mycothiol synthase</fullName>
    </alternativeName>
</protein>
<name>A0ABV1NXK5_9ACTN</name>
<dbReference type="GO" id="GO:0035447">
    <property type="term" value="F:mycothiol synthase activity"/>
    <property type="evidence" value="ECO:0007669"/>
    <property type="project" value="UniProtKB-EC"/>
</dbReference>
<dbReference type="InterPro" id="IPR016181">
    <property type="entry name" value="Acyl_CoA_acyltransferase"/>
</dbReference>
<dbReference type="PANTHER" id="PTHR43877">
    <property type="entry name" value="AMINOALKYLPHOSPHONATE N-ACETYLTRANSFERASE-RELATED-RELATED"/>
    <property type="match status" value="1"/>
</dbReference>
<evidence type="ECO:0000256" key="4">
    <source>
        <dbReference type="HAMAP-Rule" id="MF_01698"/>
    </source>
</evidence>
<reference evidence="6 7" key="1">
    <citation type="submission" date="2024-02" db="EMBL/GenBank/DDBJ databases">
        <title>Full genome sequence of Nocardioides kribbensis.</title>
        <authorList>
            <person name="Poletto B.L."/>
            <person name="Silva G."/>
            <person name="Galante D."/>
            <person name="Campos K.R."/>
            <person name="Santos M.B.N."/>
            <person name="Sacchi C.T."/>
        </authorList>
    </citation>
    <scope>NUCLEOTIDE SEQUENCE [LARGE SCALE GENOMIC DNA]</scope>
    <source>
        <strain evidence="6 7">O4R</strain>
    </source>
</reference>
<comment type="caution">
    <text evidence="6">The sequence shown here is derived from an EMBL/GenBank/DDBJ whole genome shotgun (WGS) entry which is preliminary data.</text>
</comment>
<feature type="binding site" evidence="4">
    <location>
        <position position="207"/>
    </location>
    <ligand>
        <name>1D-myo-inositol 2-(L-cysteinylamino)-2-deoxy-alpha-D-glucopyranoside</name>
        <dbReference type="ChEBI" id="CHEBI:58887"/>
    </ligand>
</feature>
<dbReference type="EC" id="2.3.1.189" evidence="4"/>
<feature type="binding site" evidence="4">
    <location>
        <position position="28"/>
    </location>
    <ligand>
        <name>1D-myo-inositol 2-(L-cysteinylamino)-2-deoxy-alpha-D-glucopyranoside</name>
        <dbReference type="ChEBI" id="CHEBI:58887"/>
    </ligand>
</feature>
<feature type="binding site" evidence="4">
    <location>
        <begin position="211"/>
        <end position="213"/>
    </location>
    <ligand>
        <name>acetyl-CoA</name>
        <dbReference type="ChEBI" id="CHEBI:57288"/>
        <label>2</label>
    </ligand>
</feature>
<accession>A0ABV1NXK5</accession>
<evidence type="ECO:0000259" key="5">
    <source>
        <dbReference type="PROSITE" id="PS51186"/>
    </source>
</evidence>
<feature type="binding site" evidence="4">
    <location>
        <position position="160"/>
    </location>
    <ligand>
        <name>1D-myo-inositol 2-(L-cysteinylamino)-2-deoxy-alpha-D-glucopyranoside</name>
        <dbReference type="ChEBI" id="CHEBI:58887"/>
    </ligand>
</feature>
<comment type="subunit">
    <text evidence="4">Monomer.</text>
</comment>
<feature type="binding site" evidence="4">
    <location>
        <begin position="218"/>
        <end position="224"/>
    </location>
    <ligand>
        <name>acetyl-CoA</name>
        <dbReference type="ChEBI" id="CHEBI:57288"/>
        <label>2</label>
    </ligand>
</feature>
<feature type="binding site" evidence="4">
    <location>
        <position position="199"/>
    </location>
    <ligand>
        <name>1D-myo-inositol 2-(L-cysteinylamino)-2-deoxy-alpha-D-glucopyranoside</name>
        <dbReference type="ChEBI" id="CHEBI:58887"/>
    </ligand>
</feature>
<dbReference type="InterPro" id="IPR050832">
    <property type="entry name" value="Bact_Acetyltransf"/>
</dbReference>
<comment type="function">
    <text evidence="4">Catalyzes the transfer of acetyl from acetyl-CoA to desacetylmycothiol (Cys-GlcN-Ins) to form mycothiol.</text>
</comment>
<evidence type="ECO:0000256" key="1">
    <source>
        <dbReference type="ARBA" id="ARBA00022679"/>
    </source>
</evidence>
<comment type="caution">
    <text evidence="4">Lacks conserved residue(s) required for the propagation of feature annotation.</text>
</comment>
<dbReference type="InterPro" id="IPR017813">
    <property type="entry name" value="Mycothiol_AcTrfase"/>
</dbReference>
<dbReference type="Proteomes" id="UP001482520">
    <property type="component" value="Unassembled WGS sequence"/>
</dbReference>
<keyword evidence="7" id="KW-1185">Reference proteome</keyword>
<dbReference type="NCBIfam" id="TIGR03448">
    <property type="entry name" value="mycothiol_MshD"/>
    <property type="match status" value="1"/>
</dbReference>
<evidence type="ECO:0000313" key="6">
    <source>
        <dbReference type="EMBL" id="MEQ7847251.1"/>
    </source>
</evidence>
<evidence type="ECO:0000256" key="3">
    <source>
        <dbReference type="ARBA" id="ARBA00023315"/>
    </source>
</evidence>
<sequence>MDRADGMDEIERIAAAAEAHDGAAPLDEATWRTLRRHPERARHRVVDGGFALVVGRELTVVVDPPARGAGVASGLVSAELAEAGGGELLAWSHGNHPAAAALAAAYGVERVRDLWVMRRAMAEPLPGLVVPDGVTVRSYVDTDADEVVRVNAAAFAHHPEQGAMDRAELAERMAEAWFDPAGLVVAERDGSLVGFHWTKQHSPDLGEVYVVGVDPVAQGQGLGRVVTLAGLHHLAGLGVGEVLLYVESDNEAAVATYSRLGFGHAAPDTHVQYRRG</sequence>
<dbReference type="CDD" id="cd04301">
    <property type="entry name" value="NAT_SF"/>
    <property type="match status" value="1"/>
</dbReference>
<proteinExistence type="inferred from homology"/>
<dbReference type="Gene3D" id="3.40.630.30">
    <property type="match status" value="1"/>
</dbReference>
<keyword evidence="1 4" id="KW-0808">Transferase</keyword>
<organism evidence="6 7">
    <name type="scientific">Nocardioides kribbensis</name>
    <dbReference type="NCBI Taxonomy" id="305517"/>
    <lineage>
        <taxon>Bacteria</taxon>
        <taxon>Bacillati</taxon>
        <taxon>Actinomycetota</taxon>
        <taxon>Actinomycetes</taxon>
        <taxon>Propionibacteriales</taxon>
        <taxon>Nocardioidaceae</taxon>
        <taxon>Nocardioides</taxon>
    </lineage>
</organism>
<feature type="binding site" evidence="4">
    <location>
        <position position="245"/>
    </location>
    <ligand>
        <name>1D-myo-inositol 2-(L-cysteinylamino)-2-deoxy-alpha-D-glucopyranoside</name>
        <dbReference type="ChEBI" id="CHEBI:58887"/>
    </ligand>
</feature>
<keyword evidence="2 4" id="KW-0677">Repeat</keyword>
<dbReference type="InterPro" id="IPR000182">
    <property type="entry name" value="GNAT_dom"/>
</dbReference>
<comment type="similarity">
    <text evidence="4">Belongs to the acetyltransferase family. MshD subfamily.</text>
</comment>
<evidence type="ECO:0000256" key="2">
    <source>
        <dbReference type="ARBA" id="ARBA00022737"/>
    </source>
</evidence>
<dbReference type="HAMAP" id="MF_01698">
    <property type="entry name" value="MshD"/>
    <property type="match status" value="1"/>
</dbReference>
<feature type="domain" description="N-acetyltransferase" evidence="5">
    <location>
        <begin position="134"/>
        <end position="276"/>
    </location>
</feature>
<dbReference type="RefSeq" id="WP_349804355.1">
    <property type="nucleotide sequence ID" value="NZ_JBEGDP010000006.1"/>
</dbReference>
<dbReference type="EMBL" id="JBEGDP010000006">
    <property type="protein sequence ID" value="MEQ7847251.1"/>
    <property type="molecule type" value="Genomic_DNA"/>
</dbReference>
<comment type="catalytic activity">
    <reaction evidence="4">
        <text>1D-myo-inositol 2-(L-cysteinylamino)-2-deoxy-alpha-D-glucopyranoside + acetyl-CoA = mycothiol + CoA + H(+)</text>
        <dbReference type="Rhea" id="RHEA:26172"/>
        <dbReference type="ChEBI" id="CHEBI:15378"/>
        <dbReference type="ChEBI" id="CHEBI:16768"/>
        <dbReference type="ChEBI" id="CHEBI:57287"/>
        <dbReference type="ChEBI" id="CHEBI:57288"/>
        <dbReference type="ChEBI" id="CHEBI:58887"/>
        <dbReference type="EC" id="2.3.1.189"/>
    </reaction>
</comment>